<accession>A0AAN6VDZ0</accession>
<comment type="caution">
    <text evidence="1">The sequence shown here is derived from an EMBL/GenBank/DDBJ whole genome shotgun (WGS) entry which is preliminary data.</text>
</comment>
<name>A0AAN6VDZ0_9PEZI</name>
<evidence type="ECO:0000313" key="2">
    <source>
        <dbReference type="Proteomes" id="UP001302745"/>
    </source>
</evidence>
<dbReference type="AlphaFoldDB" id="A0AAN6VDZ0"/>
<dbReference type="Proteomes" id="UP001302745">
    <property type="component" value="Unassembled WGS sequence"/>
</dbReference>
<sequence length="164" mass="18598">MESLKVSVSTSSPNLALPLLATSRSKSPQTCHQTLHYFQSNRSSTPVLVEQPRLDAHTTIKALAHFFRDHSNWTLTPFISFTTSATAVQDLADIRESRHNRGAQHLTAIDPNVRVAAGLPILDFSAKVNYYNIADPYRKSNQYCKDHYLCLWEVSGREIVRQWN</sequence>
<reference evidence="1" key="1">
    <citation type="journal article" date="2023" name="Mol. Phylogenet. Evol.">
        <title>Genome-scale phylogeny and comparative genomics of the fungal order Sordariales.</title>
        <authorList>
            <person name="Hensen N."/>
            <person name="Bonometti L."/>
            <person name="Westerberg I."/>
            <person name="Brannstrom I.O."/>
            <person name="Guillou S."/>
            <person name="Cros-Aarteil S."/>
            <person name="Calhoun S."/>
            <person name="Haridas S."/>
            <person name="Kuo A."/>
            <person name="Mondo S."/>
            <person name="Pangilinan J."/>
            <person name="Riley R."/>
            <person name="LaButti K."/>
            <person name="Andreopoulos B."/>
            <person name="Lipzen A."/>
            <person name="Chen C."/>
            <person name="Yan M."/>
            <person name="Daum C."/>
            <person name="Ng V."/>
            <person name="Clum A."/>
            <person name="Steindorff A."/>
            <person name="Ohm R.A."/>
            <person name="Martin F."/>
            <person name="Silar P."/>
            <person name="Natvig D.O."/>
            <person name="Lalanne C."/>
            <person name="Gautier V."/>
            <person name="Ament-Velasquez S.L."/>
            <person name="Kruys A."/>
            <person name="Hutchinson M.I."/>
            <person name="Powell A.J."/>
            <person name="Barry K."/>
            <person name="Miller A.N."/>
            <person name="Grigoriev I.V."/>
            <person name="Debuchy R."/>
            <person name="Gladieux P."/>
            <person name="Hiltunen Thoren M."/>
            <person name="Johannesson H."/>
        </authorList>
    </citation>
    <scope>NUCLEOTIDE SEQUENCE</scope>
    <source>
        <strain evidence="1">CBS 538.74</strain>
    </source>
</reference>
<organism evidence="1 2">
    <name type="scientific">Chaetomidium leptoderma</name>
    <dbReference type="NCBI Taxonomy" id="669021"/>
    <lineage>
        <taxon>Eukaryota</taxon>
        <taxon>Fungi</taxon>
        <taxon>Dikarya</taxon>
        <taxon>Ascomycota</taxon>
        <taxon>Pezizomycotina</taxon>
        <taxon>Sordariomycetes</taxon>
        <taxon>Sordariomycetidae</taxon>
        <taxon>Sordariales</taxon>
        <taxon>Chaetomiaceae</taxon>
        <taxon>Chaetomidium</taxon>
    </lineage>
</organism>
<reference evidence="1" key="2">
    <citation type="submission" date="2023-05" db="EMBL/GenBank/DDBJ databases">
        <authorList>
            <consortium name="Lawrence Berkeley National Laboratory"/>
            <person name="Steindorff A."/>
            <person name="Hensen N."/>
            <person name="Bonometti L."/>
            <person name="Westerberg I."/>
            <person name="Brannstrom I.O."/>
            <person name="Guillou S."/>
            <person name="Cros-Aarteil S."/>
            <person name="Calhoun S."/>
            <person name="Haridas S."/>
            <person name="Kuo A."/>
            <person name="Mondo S."/>
            <person name="Pangilinan J."/>
            <person name="Riley R."/>
            <person name="Labutti K."/>
            <person name="Andreopoulos B."/>
            <person name="Lipzen A."/>
            <person name="Chen C."/>
            <person name="Yanf M."/>
            <person name="Daum C."/>
            <person name="Ng V."/>
            <person name="Clum A."/>
            <person name="Ohm R."/>
            <person name="Martin F."/>
            <person name="Silar P."/>
            <person name="Natvig D."/>
            <person name="Lalanne C."/>
            <person name="Gautier V."/>
            <person name="Ament-Velasquez S.L."/>
            <person name="Kruys A."/>
            <person name="Hutchinson M.I."/>
            <person name="Powell A.J."/>
            <person name="Barry K."/>
            <person name="Miller A.N."/>
            <person name="Grigoriev I.V."/>
            <person name="Debuchy R."/>
            <person name="Gladieux P."/>
            <person name="Thoren M.H."/>
            <person name="Johannesson H."/>
        </authorList>
    </citation>
    <scope>NUCLEOTIDE SEQUENCE</scope>
    <source>
        <strain evidence="1">CBS 538.74</strain>
    </source>
</reference>
<protein>
    <submittedName>
        <fullName evidence="1">Uncharacterized protein</fullName>
    </submittedName>
</protein>
<dbReference type="EMBL" id="MU857140">
    <property type="protein sequence ID" value="KAK4149622.1"/>
    <property type="molecule type" value="Genomic_DNA"/>
</dbReference>
<gene>
    <name evidence="1" type="ORF">C8A00DRAFT_18714</name>
</gene>
<keyword evidence="2" id="KW-1185">Reference proteome</keyword>
<proteinExistence type="predicted"/>
<evidence type="ECO:0000313" key="1">
    <source>
        <dbReference type="EMBL" id="KAK4149622.1"/>
    </source>
</evidence>